<evidence type="ECO:0000259" key="3">
    <source>
        <dbReference type="Pfam" id="PF13568"/>
    </source>
</evidence>
<dbReference type="InterPro" id="IPR011250">
    <property type="entry name" value="OMP/PagP_B-barrel"/>
</dbReference>
<protein>
    <submittedName>
        <fullName evidence="4">PorT family protein</fullName>
    </submittedName>
</protein>
<accession>A0ABR8Y4B4</accession>
<keyword evidence="2" id="KW-1133">Transmembrane helix</keyword>
<comment type="caution">
    <text evidence="4">The sequence shown here is derived from an EMBL/GenBank/DDBJ whole genome shotgun (WGS) entry which is preliminary data.</text>
</comment>
<keyword evidence="5" id="KW-1185">Reference proteome</keyword>
<dbReference type="Pfam" id="PF13568">
    <property type="entry name" value="OMP_b-brl_2"/>
    <property type="match status" value="1"/>
</dbReference>
<dbReference type="Gene3D" id="2.40.160.20">
    <property type="match status" value="1"/>
</dbReference>
<evidence type="ECO:0000256" key="1">
    <source>
        <dbReference type="SAM" id="MobiDB-lite"/>
    </source>
</evidence>
<feature type="compositionally biased region" description="Polar residues" evidence="1">
    <location>
        <begin position="123"/>
        <end position="134"/>
    </location>
</feature>
<proteinExistence type="predicted"/>
<dbReference type="EMBL" id="JACSPP010000002">
    <property type="protein sequence ID" value="MBD8039046.1"/>
    <property type="molecule type" value="Genomic_DNA"/>
</dbReference>
<evidence type="ECO:0000256" key="2">
    <source>
        <dbReference type="SAM" id="Phobius"/>
    </source>
</evidence>
<keyword evidence="2" id="KW-0812">Transmembrane</keyword>
<dbReference type="InterPro" id="IPR025665">
    <property type="entry name" value="Beta-barrel_OMP_2"/>
</dbReference>
<evidence type="ECO:0000313" key="5">
    <source>
        <dbReference type="Proteomes" id="UP000620874"/>
    </source>
</evidence>
<dbReference type="RefSeq" id="WP_087406212.1">
    <property type="nucleotide sequence ID" value="NZ_JACSPP010000002.1"/>
</dbReference>
<feature type="region of interest" description="Disordered" evidence="1">
    <location>
        <begin position="123"/>
        <end position="171"/>
    </location>
</feature>
<dbReference type="Proteomes" id="UP000620874">
    <property type="component" value="Unassembled WGS sequence"/>
</dbReference>
<feature type="domain" description="Outer membrane protein beta-barrel" evidence="3">
    <location>
        <begin position="244"/>
        <end position="389"/>
    </location>
</feature>
<reference evidence="4 5" key="1">
    <citation type="submission" date="2020-08" db="EMBL/GenBank/DDBJ databases">
        <title>A Genomic Blueprint of the Chicken Gut Microbiome.</title>
        <authorList>
            <person name="Gilroy R."/>
            <person name="Ravi A."/>
            <person name="Getino M."/>
            <person name="Pursley I."/>
            <person name="Horton D.L."/>
            <person name="Alikhan N.-F."/>
            <person name="Baker D."/>
            <person name="Gharbi K."/>
            <person name="Hall N."/>
            <person name="Watson M."/>
            <person name="Adriaenssens E.M."/>
            <person name="Foster-Nyarko E."/>
            <person name="Jarju S."/>
            <person name="Secka A."/>
            <person name="Antonio M."/>
            <person name="Oren A."/>
            <person name="Chaudhuri R."/>
            <person name="La Ragione R.M."/>
            <person name="Hildebrand F."/>
            <person name="Pallen M.J."/>
        </authorList>
    </citation>
    <scope>NUCLEOTIDE SEQUENCE [LARGE SCALE GENOMIC DNA]</scope>
    <source>
        <strain evidence="4 5">Sa1CVN1</strain>
    </source>
</reference>
<feature type="transmembrane region" description="Helical" evidence="2">
    <location>
        <begin position="49"/>
        <end position="73"/>
    </location>
</feature>
<dbReference type="SUPFAM" id="SSF56925">
    <property type="entry name" value="OMPA-like"/>
    <property type="match status" value="1"/>
</dbReference>
<organism evidence="4 5">
    <name type="scientific">Phocaeicola intestinalis</name>
    <dbReference type="NCBI Taxonomy" id="2762212"/>
    <lineage>
        <taxon>Bacteria</taxon>
        <taxon>Pseudomonadati</taxon>
        <taxon>Bacteroidota</taxon>
        <taxon>Bacteroidia</taxon>
        <taxon>Bacteroidales</taxon>
        <taxon>Bacteroidaceae</taxon>
        <taxon>Phocaeicola</taxon>
    </lineage>
</organism>
<sequence>MMDKDRWAAHFKKKMEDYSEPLPEGLWERLEAEMSSSPKVVPMWRMRRFAVAVAAALVVSVSVLTAWLAGFWAEELEQPDAVVAEKNTFPVAPDEKPLLPSVSRPLSKVAVETPLLADARMTHSLSESPVQSLSEVDDSETVATPEGEESTRQTGENLLSASESKVRKHRRAFDQEQMQRNREVWEGKKENAENRHWSIGLNTGNMPFSSSNSFNGVGRLSLQAAQVSVSDMVMASEDAGRTAYNQLLFNNRDQTSKTEIHHKMPVTVGASFKWNFSSRWALETGLTYTLLSSDLRSGTDTYLEEEQKLHYIGVPVKLHRSLFDSRWISLYASAGGMVEKCVSASQDVVYVNGMTSRETEHHSLHIKEWQWSVTAAAGVQVNITPQIGLYAEPGIAYYFDDGSDVETIRKEHPLNFNLQVGLRFSLTK</sequence>
<evidence type="ECO:0000313" key="4">
    <source>
        <dbReference type="EMBL" id="MBD8039046.1"/>
    </source>
</evidence>
<feature type="compositionally biased region" description="Polar residues" evidence="1">
    <location>
        <begin position="152"/>
        <end position="163"/>
    </location>
</feature>
<keyword evidence="2" id="KW-0472">Membrane</keyword>
<name>A0ABR8Y4B4_9BACT</name>
<gene>
    <name evidence="4" type="ORF">H9625_01035</name>
</gene>